<protein>
    <submittedName>
        <fullName evidence="2">Uncharacterized protein</fullName>
    </submittedName>
</protein>
<name>A0ABR5JAX0_9ACTN</name>
<comment type="caution">
    <text evidence="2">The sequence shown here is derived from an EMBL/GenBank/DDBJ whole genome shotgun (WGS) entry which is preliminary data.</text>
</comment>
<evidence type="ECO:0000313" key="2">
    <source>
        <dbReference type="EMBL" id="KOG90554.1"/>
    </source>
</evidence>
<organism evidence="2 3">
    <name type="scientific">Streptomyces varsoviensis</name>
    <dbReference type="NCBI Taxonomy" id="67373"/>
    <lineage>
        <taxon>Bacteria</taxon>
        <taxon>Bacillati</taxon>
        <taxon>Actinomycetota</taxon>
        <taxon>Actinomycetes</taxon>
        <taxon>Kitasatosporales</taxon>
        <taxon>Streptomycetaceae</taxon>
        <taxon>Streptomyces</taxon>
    </lineage>
</organism>
<feature type="compositionally biased region" description="Basic residues" evidence="1">
    <location>
        <begin position="176"/>
        <end position="186"/>
    </location>
</feature>
<gene>
    <name evidence="2" type="ORF">ADK38_08080</name>
</gene>
<evidence type="ECO:0000313" key="3">
    <source>
        <dbReference type="Proteomes" id="UP000037020"/>
    </source>
</evidence>
<dbReference type="RefSeq" id="WP_030883466.1">
    <property type="nucleotide sequence ID" value="NZ_JBIRHZ010000001.1"/>
</dbReference>
<evidence type="ECO:0000256" key="1">
    <source>
        <dbReference type="SAM" id="MobiDB-lite"/>
    </source>
</evidence>
<reference evidence="2 3" key="1">
    <citation type="submission" date="2015-07" db="EMBL/GenBank/DDBJ databases">
        <authorList>
            <person name="Ju K.-S."/>
            <person name="Doroghazi J.R."/>
            <person name="Metcalf W.W."/>
        </authorList>
    </citation>
    <scope>NUCLEOTIDE SEQUENCE [LARGE SCALE GENOMIC DNA]</scope>
    <source>
        <strain evidence="2 3">NRRL B-3589</strain>
    </source>
</reference>
<dbReference type="EMBL" id="LGUT01000660">
    <property type="protein sequence ID" value="KOG90554.1"/>
    <property type="molecule type" value="Genomic_DNA"/>
</dbReference>
<keyword evidence="3" id="KW-1185">Reference proteome</keyword>
<feature type="region of interest" description="Disordered" evidence="1">
    <location>
        <begin position="137"/>
        <end position="186"/>
    </location>
</feature>
<sequence length="186" mass="20744">MSRNRPAGLPAYGEAAVHWKPGLRDRVTLTPIDSWQNGVGGARGVTGSRDLYPLLAHGPEQVVRLTVAEATDFRFDPEMKSQIASGSVNELQEYFEARIHGPLNWSEIDRIVLHRSTWTQEQKTHLELFARKFRPEIRPRHSGGDPLRTGVDEGRADRVASAAARRSRKSLPPPARVKKRARGPTG</sequence>
<dbReference type="Proteomes" id="UP000037020">
    <property type="component" value="Unassembled WGS sequence"/>
</dbReference>
<accession>A0ABR5JAX0</accession>
<proteinExistence type="predicted"/>